<name>A0A9N9BV17_9GLOM</name>
<keyword evidence="2" id="KW-1185">Reference proteome</keyword>
<feature type="non-terminal residue" evidence="1">
    <location>
        <position position="1"/>
    </location>
</feature>
<reference evidence="1" key="1">
    <citation type="submission" date="2021-06" db="EMBL/GenBank/DDBJ databases">
        <authorList>
            <person name="Kallberg Y."/>
            <person name="Tangrot J."/>
            <person name="Rosling A."/>
        </authorList>
    </citation>
    <scope>NUCLEOTIDE SEQUENCE</scope>
    <source>
        <strain evidence="1">MA453B</strain>
    </source>
</reference>
<protein>
    <submittedName>
        <fullName evidence="1">11235_t:CDS:1</fullName>
    </submittedName>
</protein>
<gene>
    <name evidence="1" type="ORF">DERYTH_LOCUS6460</name>
</gene>
<dbReference type="AlphaFoldDB" id="A0A9N9BV17"/>
<comment type="caution">
    <text evidence="1">The sequence shown here is derived from an EMBL/GenBank/DDBJ whole genome shotgun (WGS) entry which is preliminary data.</text>
</comment>
<organism evidence="1 2">
    <name type="scientific">Dentiscutata erythropus</name>
    <dbReference type="NCBI Taxonomy" id="1348616"/>
    <lineage>
        <taxon>Eukaryota</taxon>
        <taxon>Fungi</taxon>
        <taxon>Fungi incertae sedis</taxon>
        <taxon>Mucoromycota</taxon>
        <taxon>Glomeromycotina</taxon>
        <taxon>Glomeromycetes</taxon>
        <taxon>Diversisporales</taxon>
        <taxon>Gigasporaceae</taxon>
        <taxon>Dentiscutata</taxon>
    </lineage>
</organism>
<dbReference type="Proteomes" id="UP000789405">
    <property type="component" value="Unassembled WGS sequence"/>
</dbReference>
<dbReference type="OrthoDB" id="2421627at2759"/>
<sequence>LLKYQDNKKIHSGDESCTDIEHSAFEKRWQYEDNSFKFTEYKEVIDSNSDILTDKLDNAAMQYIEVLKILDPTLSCLATSKQQDQKRYEKTSKGYFAIHFNCKPPPETKE</sequence>
<dbReference type="EMBL" id="CAJVPY010002943">
    <property type="protein sequence ID" value="CAG8576349.1"/>
    <property type="molecule type" value="Genomic_DNA"/>
</dbReference>
<accession>A0A9N9BV17</accession>
<proteinExistence type="predicted"/>
<evidence type="ECO:0000313" key="1">
    <source>
        <dbReference type="EMBL" id="CAG8576349.1"/>
    </source>
</evidence>
<evidence type="ECO:0000313" key="2">
    <source>
        <dbReference type="Proteomes" id="UP000789405"/>
    </source>
</evidence>